<feature type="region of interest" description="Disordered" evidence="1">
    <location>
        <begin position="1"/>
        <end position="77"/>
    </location>
</feature>
<keyword evidence="3" id="KW-1185">Reference proteome</keyword>
<evidence type="ECO:0000313" key="3">
    <source>
        <dbReference type="Proteomes" id="UP000277204"/>
    </source>
</evidence>
<evidence type="ECO:0000313" key="2">
    <source>
        <dbReference type="EMBL" id="VDP17964.1"/>
    </source>
</evidence>
<reference evidence="2 3" key="1">
    <citation type="submission" date="2018-11" db="EMBL/GenBank/DDBJ databases">
        <authorList>
            <consortium name="Pathogen Informatics"/>
        </authorList>
    </citation>
    <scope>NUCLEOTIDE SEQUENCE [LARGE SCALE GENOMIC DNA]</scope>
    <source>
        <strain evidence="2 3">Zambia</strain>
    </source>
</reference>
<feature type="compositionally biased region" description="Basic and acidic residues" evidence="1">
    <location>
        <begin position="23"/>
        <end position="62"/>
    </location>
</feature>
<gene>
    <name evidence="2" type="ORF">SMRZ_LOCUS15319</name>
</gene>
<dbReference type="EMBL" id="UZAI01016913">
    <property type="protein sequence ID" value="VDP17964.1"/>
    <property type="molecule type" value="Genomic_DNA"/>
</dbReference>
<dbReference type="AlphaFoldDB" id="A0A183MGZ4"/>
<proteinExistence type="predicted"/>
<sequence length="128" mass="14360">MEEMATTAGKDKSEGSMRQIYDTTKKLTGEYSKPERPVKDKECKPVTEIQEHRDRSIGRFEELSNIPAPLNPPDIEAAPTDVTISTVEEIKSGEAAEPDNLPAESLKSNIEIRNISFPKLTTKMKRKE</sequence>
<accession>A0A183MGZ4</accession>
<evidence type="ECO:0000256" key="1">
    <source>
        <dbReference type="SAM" id="MobiDB-lite"/>
    </source>
</evidence>
<dbReference type="Proteomes" id="UP000277204">
    <property type="component" value="Unassembled WGS sequence"/>
</dbReference>
<organism evidence="2 3">
    <name type="scientific">Schistosoma margrebowiei</name>
    <dbReference type="NCBI Taxonomy" id="48269"/>
    <lineage>
        <taxon>Eukaryota</taxon>
        <taxon>Metazoa</taxon>
        <taxon>Spiralia</taxon>
        <taxon>Lophotrochozoa</taxon>
        <taxon>Platyhelminthes</taxon>
        <taxon>Trematoda</taxon>
        <taxon>Digenea</taxon>
        <taxon>Strigeidida</taxon>
        <taxon>Schistosomatoidea</taxon>
        <taxon>Schistosomatidae</taxon>
        <taxon>Schistosoma</taxon>
    </lineage>
</organism>
<protein>
    <submittedName>
        <fullName evidence="2">Uncharacterized protein</fullName>
    </submittedName>
</protein>
<name>A0A183MGZ4_9TREM</name>